<evidence type="ECO:0000256" key="3">
    <source>
        <dbReference type="ARBA" id="ARBA00022833"/>
    </source>
</evidence>
<keyword evidence="3" id="KW-0862">Zinc</keyword>
<evidence type="ECO:0000256" key="1">
    <source>
        <dbReference type="ARBA" id="ARBA00022723"/>
    </source>
</evidence>
<dbReference type="STRING" id="10228.B3RQM3"/>
<evidence type="ECO:0000256" key="5">
    <source>
        <dbReference type="SAM" id="MobiDB-lite"/>
    </source>
</evidence>
<feature type="coiled-coil region" evidence="4">
    <location>
        <begin position="440"/>
        <end position="481"/>
    </location>
</feature>
<dbReference type="GeneID" id="6752483"/>
<dbReference type="HOGENOM" id="CLU_361444_0_0_1"/>
<evidence type="ECO:0000256" key="2">
    <source>
        <dbReference type="ARBA" id="ARBA00022771"/>
    </source>
</evidence>
<feature type="compositionally biased region" description="Basic residues" evidence="5">
    <location>
        <begin position="228"/>
        <end position="237"/>
    </location>
</feature>
<dbReference type="InterPro" id="IPR050701">
    <property type="entry name" value="Histone_Mod_Regulator"/>
</dbReference>
<dbReference type="OrthoDB" id="20839at2759"/>
<dbReference type="InterPro" id="IPR013083">
    <property type="entry name" value="Znf_RING/FYVE/PHD"/>
</dbReference>
<dbReference type="SMART" id="SM00249">
    <property type="entry name" value="PHD"/>
    <property type="match status" value="2"/>
</dbReference>
<evidence type="ECO:0000256" key="4">
    <source>
        <dbReference type="SAM" id="Coils"/>
    </source>
</evidence>
<dbReference type="InParanoid" id="B3RQM3"/>
<dbReference type="InterPro" id="IPR034732">
    <property type="entry name" value="EPHD"/>
</dbReference>
<keyword evidence="1" id="KW-0479">Metal-binding</keyword>
<dbReference type="PANTHER" id="PTHR13793">
    <property type="entry name" value="PHD FINGER PROTEINS"/>
    <property type="match status" value="1"/>
</dbReference>
<organism evidence="7 8">
    <name type="scientific">Trichoplax adhaerens</name>
    <name type="common">Trichoplax reptans</name>
    <dbReference type="NCBI Taxonomy" id="10228"/>
    <lineage>
        <taxon>Eukaryota</taxon>
        <taxon>Metazoa</taxon>
        <taxon>Placozoa</taxon>
        <taxon>Uniplacotomia</taxon>
        <taxon>Trichoplacea</taxon>
        <taxon>Trichoplacidae</taxon>
        <taxon>Trichoplax</taxon>
    </lineage>
</organism>
<dbReference type="PROSITE" id="PS51805">
    <property type="entry name" value="EPHD"/>
    <property type="match status" value="1"/>
</dbReference>
<keyword evidence="8" id="KW-1185">Reference proteome</keyword>
<dbReference type="Proteomes" id="UP000009022">
    <property type="component" value="Unassembled WGS sequence"/>
</dbReference>
<proteinExistence type="predicted"/>
<dbReference type="EMBL" id="DS985243">
    <property type="protein sequence ID" value="EDV27274.1"/>
    <property type="molecule type" value="Genomic_DNA"/>
</dbReference>
<feature type="region of interest" description="Disordered" evidence="5">
    <location>
        <begin position="255"/>
        <end position="274"/>
    </location>
</feature>
<sequence>MAEACKVCSLTESYPENRLIQCHGNQCDVIVHQALKSTHDDHQPVARPCHLVKANRAYHIMGLLAFIESTRYDHQPVGCYGVAQAPTNDWYCDRCKAKETNPIIKCQLCPSEDGAFKICSNGAWAHVICALYIPEVTFGNNQTMEPIEISTIQGDRYRKICYLCQLKGQLSGALMGACIKCSQPTCSSYFHVTCAQSEDLLWELSSKDLSKYCGFCHKHHPNQLKMKKDTKKRKRKPSQSSKTENLVLHWNADSADKKSATNSSSTAKDTDLNSKCKDTQGKIISLFKTSKVVYAYIGQKLAKYNDKNDPKKKKEKVSNKSYKSKKGSLNEETQSVQKNFTNENADTRIKKHHRNQQQLTAQNDLDLIASSLVNAALVMPTTSATSLDGNLSQSSGSNFYPTQNNISSLQDILIASLKNSLAFIDQTAQNHDISSYIRDIAKLRVKTRQLTEQKHQLELRRAELLLQNRDLESALQEIRKSRLCEQSVHMQNSNNDETSHRGDENVIPEISNDLRNNDSSINTIAKTSDDFYNNDTSSMPSLINPNNDLRLNNQHPSINYNLSKPDVDSNVMELSNNPINMEHVDTQDNAEALVDSSECCSKQASVNSTEDTTESIQRSNPDDHPTEKNLNLQGTLGTNVCHSHELFTHQLQAANSESPNKLTNNNSQILNGSPTYNQNGQQLLPNFNSSNNHQQQIHQIAQQTNQTLAAPSFTNILYPNHNFGVSPNIFSLHNSPSYTYPTANQHYHHHHHHDDRLLHQFEHTSNVKPVSFSQ</sequence>
<feature type="region of interest" description="Disordered" evidence="5">
    <location>
        <begin position="305"/>
        <end position="337"/>
    </location>
</feature>
<keyword evidence="4" id="KW-0175">Coiled coil</keyword>
<evidence type="ECO:0000259" key="6">
    <source>
        <dbReference type="PROSITE" id="PS51805"/>
    </source>
</evidence>
<reference evidence="7 8" key="1">
    <citation type="journal article" date="2008" name="Nature">
        <title>The Trichoplax genome and the nature of placozoans.</title>
        <authorList>
            <person name="Srivastava M."/>
            <person name="Begovic E."/>
            <person name="Chapman J."/>
            <person name="Putnam N.H."/>
            <person name="Hellsten U."/>
            <person name="Kawashima T."/>
            <person name="Kuo A."/>
            <person name="Mitros T."/>
            <person name="Salamov A."/>
            <person name="Carpenter M.L."/>
            <person name="Signorovitch A.Y."/>
            <person name="Moreno M.A."/>
            <person name="Kamm K."/>
            <person name="Grimwood J."/>
            <person name="Schmutz J."/>
            <person name="Shapiro H."/>
            <person name="Grigoriev I.V."/>
            <person name="Buss L.W."/>
            <person name="Schierwater B."/>
            <person name="Dellaporta S.L."/>
            <person name="Rokhsar D.S."/>
        </authorList>
    </citation>
    <scope>NUCLEOTIDE SEQUENCE [LARGE SCALE GENOMIC DNA]</scope>
    <source>
        <strain evidence="7 8">Grell-BS-1999</strain>
    </source>
</reference>
<dbReference type="GO" id="GO:0008270">
    <property type="term" value="F:zinc ion binding"/>
    <property type="evidence" value="ECO:0007669"/>
    <property type="project" value="UniProtKB-KW"/>
</dbReference>
<dbReference type="InterPro" id="IPR001965">
    <property type="entry name" value="Znf_PHD"/>
</dbReference>
<dbReference type="KEGG" id="tad:TRIADDRAFT_55039"/>
<dbReference type="CTD" id="6752483"/>
<dbReference type="Gene3D" id="3.30.40.10">
    <property type="entry name" value="Zinc/RING finger domain, C3HC4 (zinc finger)"/>
    <property type="match status" value="2"/>
</dbReference>
<dbReference type="PANTHER" id="PTHR13793:SF107">
    <property type="entry name" value="BROMODOMAIN-CONTAINING PROTEIN HOMOLOG"/>
    <property type="match status" value="1"/>
</dbReference>
<feature type="region of interest" description="Disordered" evidence="5">
    <location>
        <begin position="224"/>
        <end position="247"/>
    </location>
</feature>
<dbReference type="RefSeq" id="XP_002111270.1">
    <property type="nucleotide sequence ID" value="XM_002111234.1"/>
</dbReference>
<evidence type="ECO:0000313" key="7">
    <source>
        <dbReference type="EMBL" id="EDV27274.1"/>
    </source>
</evidence>
<keyword evidence="2" id="KW-0863">Zinc-finger</keyword>
<dbReference type="AlphaFoldDB" id="B3RQM3"/>
<evidence type="ECO:0000313" key="8">
    <source>
        <dbReference type="Proteomes" id="UP000009022"/>
    </source>
</evidence>
<dbReference type="eggNOG" id="KOG0956">
    <property type="taxonomic scope" value="Eukaryota"/>
</dbReference>
<feature type="compositionally biased region" description="Polar residues" evidence="5">
    <location>
        <begin position="602"/>
        <end position="619"/>
    </location>
</feature>
<gene>
    <name evidence="7" type="ORF">TRIADDRAFT_55039</name>
</gene>
<accession>B3RQM3</accession>
<feature type="region of interest" description="Disordered" evidence="5">
    <location>
        <begin position="602"/>
        <end position="629"/>
    </location>
</feature>
<dbReference type="GO" id="GO:0006357">
    <property type="term" value="P:regulation of transcription by RNA polymerase II"/>
    <property type="evidence" value="ECO:0000318"/>
    <property type="project" value="GO_Central"/>
</dbReference>
<name>B3RQM3_TRIAD</name>
<dbReference type="PhylomeDB" id="B3RQM3"/>
<protein>
    <recommendedName>
        <fullName evidence="6">PHD-type domain-containing protein</fullName>
    </recommendedName>
</protein>
<feature type="domain" description="PHD-type" evidence="6">
    <location>
        <begin position="103"/>
        <end position="220"/>
    </location>
</feature>
<dbReference type="GO" id="GO:0070776">
    <property type="term" value="C:MOZ/MORF histone acetyltransferase complex"/>
    <property type="evidence" value="ECO:0000318"/>
    <property type="project" value="GO_Central"/>
</dbReference>
<dbReference type="Pfam" id="PF13832">
    <property type="entry name" value="zf-HC5HC2H_2"/>
    <property type="match status" value="1"/>
</dbReference>